<sequence>MESMSTRVPWLPDEILLNIIAHTITPTTIAPDVILSSGLASGDPKSQTFETFRTPKLQCTVTNLKRTCRQFRAMVNQLLHRTDSTTVVLVRGPVPVRNDDTPQSMEVAEQYKATLEEALAHASNDNQPHNVIVHFQPELTAVYAGSHWFWEKCFLINPCFRVTDIDTVCSAQEVHYAAAVMLAAIMNVIVGRRPGVRIRLVFHEQDGTSLYKECPMMEISSPVSRRVLPFWEVRAIDVILDHWRWLREDDEGADETNDKENDKDATARRDSSIHQYITFPQMAYAKPYFHEKLVRQHWSKKLQKAWLTEDKGPLPLTLQAPYTGRPNEWWSPRDDLDDWYHSWLTMPESEDGRRSNASDLRCFLIEIVELGGLEETKIEVMELQRPIGTTTLQWAISNIDYKHIRRQPPRRSLRLINRAKKMQ</sequence>
<evidence type="ECO:0000313" key="2">
    <source>
        <dbReference type="Proteomes" id="UP001203852"/>
    </source>
</evidence>
<evidence type="ECO:0000313" key="1">
    <source>
        <dbReference type="EMBL" id="KAI1609025.1"/>
    </source>
</evidence>
<dbReference type="Proteomes" id="UP001203852">
    <property type="component" value="Unassembled WGS sequence"/>
</dbReference>
<comment type="caution">
    <text evidence="1">The sequence shown here is derived from an EMBL/GenBank/DDBJ whole genome shotgun (WGS) entry which is preliminary data.</text>
</comment>
<keyword evidence="2" id="KW-1185">Reference proteome</keyword>
<dbReference type="AlphaFoldDB" id="A0AAN6I9P5"/>
<accession>A0AAN6I9P5</accession>
<gene>
    <name evidence="1" type="ORF">EDD36DRAFT_468708</name>
</gene>
<organism evidence="1 2">
    <name type="scientific">Exophiala viscosa</name>
    <dbReference type="NCBI Taxonomy" id="2486360"/>
    <lineage>
        <taxon>Eukaryota</taxon>
        <taxon>Fungi</taxon>
        <taxon>Dikarya</taxon>
        <taxon>Ascomycota</taxon>
        <taxon>Pezizomycotina</taxon>
        <taxon>Eurotiomycetes</taxon>
        <taxon>Chaetothyriomycetidae</taxon>
        <taxon>Chaetothyriales</taxon>
        <taxon>Herpotrichiellaceae</taxon>
        <taxon>Exophiala</taxon>
    </lineage>
</organism>
<protein>
    <submittedName>
        <fullName evidence="1">Uncharacterized protein</fullName>
    </submittedName>
</protein>
<reference evidence="1" key="1">
    <citation type="journal article" date="2022" name="bioRxiv">
        <title>Deciphering the potential niche of two novel black yeast fungi from a biological soil crust based on their genomes, phenotypes, and melanin regulation.</title>
        <authorList>
            <consortium name="DOE Joint Genome Institute"/>
            <person name="Carr E.C."/>
            <person name="Barton Q."/>
            <person name="Grambo S."/>
            <person name="Sullivan M."/>
            <person name="Renfro C.M."/>
            <person name="Kuo A."/>
            <person name="Pangilinan J."/>
            <person name="Lipzen A."/>
            <person name="Keymanesh K."/>
            <person name="Savage E."/>
            <person name="Barry K."/>
            <person name="Grigoriev I.V."/>
            <person name="Riekhof W.R."/>
            <person name="Harris S.S."/>
        </authorList>
    </citation>
    <scope>NUCLEOTIDE SEQUENCE</scope>
    <source>
        <strain evidence="1">JF 03-4F</strain>
    </source>
</reference>
<name>A0AAN6I9P5_9EURO</name>
<proteinExistence type="predicted"/>
<dbReference type="EMBL" id="MU404361">
    <property type="protein sequence ID" value="KAI1609025.1"/>
    <property type="molecule type" value="Genomic_DNA"/>
</dbReference>